<dbReference type="AlphaFoldDB" id="A0A272EVK8"/>
<dbReference type="SUPFAM" id="SSF81330">
    <property type="entry name" value="Gated mechanosensitive channel"/>
    <property type="match status" value="1"/>
</dbReference>
<evidence type="ECO:0000313" key="14">
    <source>
        <dbReference type="Proteomes" id="UP000623509"/>
    </source>
</evidence>
<feature type="transmembrane region" description="Helical" evidence="10">
    <location>
        <begin position="82"/>
        <end position="106"/>
    </location>
</feature>
<organism evidence="12 13">
    <name type="scientific">Candidatus Dactylopiibacterium carminicum</name>
    <dbReference type="NCBI Taxonomy" id="857335"/>
    <lineage>
        <taxon>Bacteria</taxon>
        <taxon>Pseudomonadati</taxon>
        <taxon>Pseudomonadota</taxon>
        <taxon>Betaproteobacteria</taxon>
        <taxon>Rhodocyclales</taxon>
        <taxon>Rhodocyclaceae</taxon>
        <taxon>Candidatus Dactylopiibacterium</taxon>
    </lineage>
</organism>
<keyword evidence="4 10" id="KW-1003">Cell membrane</keyword>
<comment type="function">
    <text evidence="10">Channel that opens in response to stretch forces in the membrane lipid bilayer. May participate in the regulation of osmotic pressure changes within the cell.</text>
</comment>
<sequence>MSFISEFREFALKGNVIDLAVGVIIGGAFGKIVSSMVNDVIMPLVGALIGKVDFSGLFITLGSIPEGVPETLDALRKAQVPVFAYGVFLTEAINFTILAFVIFVMIKQINRLKREKPDAPAATPEDIELLREIRDALKK</sequence>
<dbReference type="InterPro" id="IPR001185">
    <property type="entry name" value="MS_channel"/>
</dbReference>
<dbReference type="GO" id="GO:0005886">
    <property type="term" value="C:plasma membrane"/>
    <property type="evidence" value="ECO:0007669"/>
    <property type="project" value="UniProtKB-SubCell"/>
</dbReference>
<comment type="similarity">
    <text evidence="2 10">Belongs to the MscL family.</text>
</comment>
<evidence type="ECO:0000256" key="6">
    <source>
        <dbReference type="ARBA" id="ARBA00022989"/>
    </source>
</evidence>
<comment type="subcellular location">
    <subcellularLocation>
        <location evidence="10">Cell inner membrane</location>
        <topology evidence="10">Multi-pass membrane protein</topology>
    </subcellularLocation>
    <subcellularLocation>
        <location evidence="1">Cell membrane</location>
        <topology evidence="1">Multi-pass membrane protein</topology>
    </subcellularLocation>
</comment>
<dbReference type="EMBL" id="MDUX01000012">
    <property type="protein sequence ID" value="KAF7599913.1"/>
    <property type="molecule type" value="Genomic_DNA"/>
</dbReference>
<dbReference type="PANTHER" id="PTHR30266">
    <property type="entry name" value="MECHANOSENSITIVE CHANNEL MSCL"/>
    <property type="match status" value="1"/>
</dbReference>
<dbReference type="InterPro" id="IPR036019">
    <property type="entry name" value="MscL_channel"/>
</dbReference>
<keyword evidence="6 10" id="KW-1133">Transmembrane helix</keyword>
<keyword evidence="9 10" id="KW-0407">Ion channel</keyword>
<dbReference type="OrthoDB" id="9810350at2"/>
<comment type="caution">
    <text evidence="12">The sequence shown here is derived from an EMBL/GenBank/DDBJ whole genome shotgun (WGS) entry which is preliminary data.</text>
</comment>
<dbReference type="NCBIfam" id="NF001843">
    <property type="entry name" value="PRK00567.1-4"/>
    <property type="match status" value="1"/>
</dbReference>
<dbReference type="Proteomes" id="UP000216107">
    <property type="component" value="Unassembled WGS sequence"/>
</dbReference>
<reference evidence="11 14" key="1">
    <citation type="submission" date="2016-08" db="EMBL/GenBank/DDBJ databases">
        <title>Candidatus Dactylopiibacterium carminicum genome sequence.</title>
        <authorList>
            <person name="Ramirez-Puebla S.T."/>
            <person name="Ormeno-Orrillo E."/>
            <person name="Vera-Ponce De Leon A."/>
            <person name="Luis L."/>
            <person name="Sanchez-Flores A."/>
            <person name="Monica R."/>
            <person name="Martinez-Romero E."/>
        </authorList>
    </citation>
    <scope>NUCLEOTIDE SEQUENCE [LARGE SCALE GENOMIC DNA]</scope>
    <source>
        <strain evidence="11">END1</strain>
    </source>
</reference>
<dbReference type="RefSeq" id="WP_095523913.1">
    <property type="nucleotide sequence ID" value="NZ_MDUX01000012.1"/>
</dbReference>
<dbReference type="EMBL" id="NMRN01000009">
    <property type="protein sequence ID" value="PAS94149.1"/>
    <property type="molecule type" value="Genomic_DNA"/>
</dbReference>
<keyword evidence="3 10" id="KW-0813">Transport</keyword>
<dbReference type="PROSITE" id="PS01327">
    <property type="entry name" value="MSCL"/>
    <property type="match status" value="1"/>
</dbReference>
<keyword evidence="14" id="KW-1185">Reference proteome</keyword>
<dbReference type="Pfam" id="PF01741">
    <property type="entry name" value="MscL"/>
    <property type="match status" value="1"/>
</dbReference>
<keyword evidence="5 10" id="KW-0812">Transmembrane</keyword>
<evidence type="ECO:0000256" key="5">
    <source>
        <dbReference type="ARBA" id="ARBA00022692"/>
    </source>
</evidence>
<dbReference type="Proteomes" id="UP000623509">
    <property type="component" value="Unassembled WGS sequence"/>
</dbReference>
<evidence type="ECO:0000256" key="8">
    <source>
        <dbReference type="ARBA" id="ARBA00023136"/>
    </source>
</evidence>
<evidence type="ECO:0000256" key="7">
    <source>
        <dbReference type="ARBA" id="ARBA00023065"/>
    </source>
</evidence>
<evidence type="ECO:0000313" key="12">
    <source>
        <dbReference type="EMBL" id="PAS94149.1"/>
    </source>
</evidence>
<dbReference type="PANTHER" id="PTHR30266:SF2">
    <property type="entry name" value="LARGE-CONDUCTANCE MECHANOSENSITIVE CHANNEL"/>
    <property type="match status" value="1"/>
</dbReference>
<keyword evidence="10" id="KW-0997">Cell inner membrane</keyword>
<dbReference type="GO" id="GO:0008381">
    <property type="term" value="F:mechanosensitive monoatomic ion channel activity"/>
    <property type="evidence" value="ECO:0007669"/>
    <property type="project" value="UniProtKB-UniRule"/>
</dbReference>
<feature type="transmembrane region" description="Helical" evidence="10">
    <location>
        <begin position="12"/>
        <end position="33"/>
    </location>
</feature>
<evidence type="ECO:0000256" key="9">
    <source>
        <dbReference type="ARBA" id="ARBA00023303"/>
    </source>
</evidence>
<gene>
    <name evidence="10 12" type="primary">mscL</name>
    <name evidence="11" type="ORF">BGI27_05550</name>
    <name evidence="12" type="ORF">CGU29_04795</name>
</gene>
<proteinExistence type="inferred from homology"/>
<dbReference type="NCBIfam" id="NF010557">
    <property type="entry name" value="PRK13952.1"/>
    <property type="match status" value="1"/>
</dbReference>
<dbReference type="NCBIfam" id="TIGR00220">
    <property type="entry name" value="mscL"/>
    <property type="match status" value="1"/>
</dbReference>
<evidence type="ECO:0000256" key="3">
    <source>
        <dbReference type="ARBA" id="ARBA00022448"/>
    </source>
</evidence>
<dbReference type="InterPro" id="IPR037673">
    <property type="entry name" value="MSC/AndL"/>
</dbReference>
<dbReference type="PRINTS" id="PR01264">
    <property type="entry name" value="MECHCHANNEL"/>
</dbReference>
<accession>A0A272EVK8</accession>
<comment type="subunit">
    <text evidence="10">Homopentamer.</text>
</comment>
<feature type="transmembrane region" description="Helical" evidence="10">
    <location>
        <begin position="40"/>
        <end position="62"/>
    </location>
</feature>
<evidence type="ECO:0000256" key="2">
    <source>
        <dbReference type="ARBA" id="ARBA00007254"/>
    </source>
</evidence>
<evidence type="ECO:0000256" key="1">
    <source>
        <dbReference type="ARBA" id="ARBA00004651"/>
    </source>
</evidence>
<evidence type="ECO:0000313" key="13">
    <source>
        <dbReference type="Proteomes" id="UP000216107"/>
    </source>
</evidence>
<protein>
    <recommendedName>
        <fullName evidence="10">Large-conductance mechanosensitive channel</fullName>
    </recommendedName>
</protein>
<name>A0A272EVK8_9RHOO</name>
<keyword evidence="7 10" id="KW-0406">Ion transport</keyword>
<keyword evidence="8 10" id="KW-0472">Membrane</keyword>
<dbReference type="HAMAP" id="MF_00115">
    <property type="entry name" value="MscL"/>
    <property type="match status" value="1"/>
</dbReference>
<reference evidence="12 13" key="2">
    <citation type="submission" date="2017-07" db="EMBL/GenBank/DDBJ databases">
        <title>Candidatus Dactylopiibacterium carminicum, a nitrogen-fixing symbiont of the cochineal insect Dactylopius coccus and Dactylopius opuntiae (Hemiptera: Coccoidea: Dactylopiidae).</title>
        <authorList>
            <person name="Vera A."/>
        </authorList>
    </citation>
    <scope>NUCLEOTIDE SEQUENCE [LARGE SCALE GENOMIC DNA]</scope>
    <source>
        <strain evidence="12 13">NFDCM</strain>
    </source>
</reference>
<evidence type="ECO:0000256" key="4">
    <source>
        <dbReference type="ARBA" id="ARBA00022475"/>
    </source>
</evidence>
<dbReference type="Gene3D" id="1.10.1200.120">
    <property type="entry name" value="Large-conductance mechanosensitive channel, MscL, domain 1"/>
    <property type="match status" value="1"/>
</dbReference>
<evidence type="ECO:0000256" key="10">
    <source>
        <dbReference type="HAMAP-Rule" id="MF_00115"/>
    </source>
</evidence>
<evidence type="ECO:0000313" key="11">
    <source>
        <dbReference type="EMBL" id="KAF7599913.1"/>
    </source>
</evidence>
<dbReference type="InterPro" id="IPR019823">
    <property type="entry name" value="Mechanosensitive_channel_CS"/>
</dbReference>